<dbReference type="Proteomes" id="UP000536441">
    <property type="component" value="Unassembled WGS sequence"/>
</dbReference>
<evidence type="ECO:0000256" key="1">
    <source>
        <dbReference type="SAM" id="MobiDB-lite"/>
    </source>
</evidence>
<dbReference type="RefSeq" id="WP_175311082.1">
    <property type="nucleotide sequence ID" value="NZ_CBCRYR010000004.1"/>
</dbReference>
<sequence>MTRPPVIAAWGAGVDSTAMIIELAERGEPVDMVLFADPGSEKNQTYAFIPLFRAWMDERGIPSEIVRYQPRNFKNWPPYATIAENMLSNATLPSVVFGGGSCSQKWKVAPQEAWTAGWEPARRCWDGGGQVTKLIGYDASARDTQRYRHALGCEDPRYHYRYPLREWGWDRARCAARIVAAGLPVPPKSSCFFCGAMKPDEVMDLSVDELRVIVLMEARARPRLRNVQGLWRKPVLGCRGATPRPGSITEFIRERGLLSPSEIDRIVEIAPDELLDFQAAQAALPVERRTPMGDWLYDFQHAAAAMRITTRLPDDPERASARSRLSQGGPGATL</sequence>
<accession>A0A7Y6B377</accession>
<keyword evidence="3" id="KW-1185">Reference proteome</keyword>
<evidence type="ECO:0000313" key="2">
    <source>
        <dbReference type="EMBL" id="NUU46428.1"/>
    </source>
</evidence>
<evidence type="ECO:0000313" key="3">
    <source>
        <dbReference type="Proteomes" id="UP000536441"/>
    </source>
</evidence>
<dbReference type="EMBL" id="JABMCH010000057">
    <property type="protein sequence ID" value="NUU46428.1"/>
    <property type="molecule type" value="Genomic_DNA"/>
</dbReference>
<dbReference type="InterPro" id="IPR014729">
    <property type="entry name" value="Rossmann-like_a/b/a_fold"/>
</dbReference>
<comment type="caution">
    <text evidence="2">The sequence shown here is derived from an EMBL/GenBank/DDBJ whole genome shotgun (WGS) entry which is preliminary data.</text>
</comment>
<evidence type="ECO:0008006" key="4">
    <source>
        <dbReference type="Google" id="ProtNLM"/>
    </source>
</evidence>
<dbReference type="SUPFAM" id="SSF52402">
    <property type="entry name" value="Adenine nucleotide alpha hydrolases-like"/>
    <property type="match status" value="1"/>
</dbReference>
<dbReference type="AlphaFoldDB" id="A0A7Y6B377"/>
<feature type="region of interest" description="Disordered" evidence="1">
    <location>
        <begin position="310"/>
        <end position="334"/>
    </location>
</feature>
<name>A0A7Y6B377_9SPHN</name>
<proteinExistence type="predicted"/>
<reference evidence="2 3" key="1">
    <citation type="submission" date="2020-05" db="EMBL/GenBank/DDBJ databases">
        <title>Genome Sequencing of Type Strains.</title>
        <authorList>
            <person name="Lemaire J.F."/>
            <person name="Inderbitzin P."/>
            <person name="Gregorio O.A."/>
            <person name="Collins S.B."/>
            <person name="Wespe N."/>
            <person name="Knight-Connoni V."/>
        </authorList>
    </citation>
    <scope>NUCLEOTIDE SEQUENCE [LARGE SCALE GENOMIC DNA]</scope>
    <source>
        <strain evidence="2 3">DSM 100049</strain>
    </source>
</reference>
<organism evidence="2 3">
    <name type="scientific">Sphingomonas zeae</name>
    <dbReference type="NCBI Taxonomy" id="1646122"/>
    <lineage>
        <taxon>Bacteria</taxon>
        <taxon>Pseudomonadati</taxon>
        <taxon>Pseudomonadota</taxon>
        <taxon>Alphaproteobacteria</taxon>
        <taxon>Sphingomonadales</taxon>
        <taxon>Sphingomonadaceae</taxon>
        <taxon>Sphingomonas</taxon>
    </lineage>
</organism>
<gene>
    <name evidence="2" type="ORF">HP438_05510</name>
</gene>
<dbReference type="Gene3D" id="3.40.50.620">
    <property type="entry name" value="HUPs"/>
    <property type="match status" value="1"/>
</dbReference>
<protein>
    <recommendedName>
        <fullName evidence="4">Phosphoadenosine phosphosulfate reductase family protein</fullName>
    </recommendedName>
</protein>